<dbReference type="Gene3D" id="3.100.10.20">
    <property type="entry name" value="CRISPR-associated endonuclease Cas1, N-terminal domain"/>
    <property type="match status" value="1"/>
</dbReference>
<dbReference type="Proteomes" id="UP000007030">
    <property type="component" value="Chromosome"/>
</dbReference>
<keyword evidence="2 9" id="KW-0479">Metal-binding</keyword>
<dbReference type="STRING" id="869210.Marky_2070"/>
<evidence type="ECO:0000256" key="6">
    <source>
        <dbReference type="ARBA" id="ARBA00023118"/>
    </source>
</evidence>
<dbReference type="GO" id="GO:0046872">
    <property type="term" value="F:metal ion binding"/>
    <property type="evidence" value="ECO:0007669"/>
    <property type="project" value="UniProtKB-UniRule"/>
</dbReference>
<dbReference type="InterPro" id="IPR042211">
    <property type="entry name" value="CRISPR-assoc_Cas1_N"/>
</dbReference>
<proteinExistence type="inferred from homology"/>
<evidence type="ECO:0000256" key="5">
    <source>
        <dbReference type="ARBA" id="ARBA00022842"/>
    </source>
</evidence>
<dbReference type="PANTHER" id="PTHR43219:SF1">
    <property type="entry name" value="CRISPR-ASSOCIATED ENDONUCLEASE CAS1"/>
    <property type="match status" value="1"/>
</dbReference>
<dbReference type="GO" id="GO:0051607">
    <property type="term" value="P:defense response to virus"/>
    <property type="evidence" value="ECO:0007669"/>
    <property type="project" value="UniProtKB-UniRule"/>
</dbReference>
<evidence type="ECO:0000256" key="9">
    <source>
        <dbReference type="HAMAP-Rule" id="MF_01470"/>
    </source>
</evidence>
<dbReference type="HOGENOM" id="CLU_052779_2_0_0"/>
<dbReference type="HAMAP" id="MF_01470">
    <property type="entry name" value="Cas1"/>
    <property type="match status" value="1"/>
</dbReference>
<gene>
    <name evidence="9" type="primary">cas1</name>
    <name evidence="10" type="ordered locus">Marky_2070</name>
</gene>
<evidence type="ECO:0000256" key="1">
    <source>
        <dbReference type="ARBA" id="ARBA00022722"/>
    </source>
</evidence>
<dbReference type="RefSeq" id="WP_013704840.1">
    <property type="nucleotide sequence ID" value="NC_015387.1"/>
</dbReference>
<dbReference type="NCBIfam" id="TIGR00287">
    <property type="entry name" value="cas1"/>
    <property type="match status" value="1"/>
</dbReference>
<keyword evidence="7 9" id="KW-0238">DNA-binding</keyword>
<keyword evidence="4 9" id="KW-0378">Hydrolase</keyword>
<dbReference type="GO" id="GO:0043571">
    <property type="term" value="P:maintenance of CRISPR repeat elements"/>
    <property type="evidence" value="ECO:0007669"/>
    <property type="project" value="UniProtKB-UniRule"/>
</dbReference>
<evidence type="ECO:0000313" key="10">
    <source>
        <dbReference type="EMBL" id="AEB12795.1"/>
    </source>
</evidence>
<keyword evidence="3 9" id="KW-0255">Endonuclease</keyword>
<keyword evidence="11" id="KW-1185">Reference proteome</keyword>
<evidence type="ECO:0000256" key="8">
    <source>
        <dbReference type="ARBA" id="ARBA00023211"/>
    </source>
</evidence>
<dbReference type="GO" id="GO:0016787">
    <property type="term" value="F:hydrolase activity"/>
    <property type="evidence" value="ECO:0007669"/>
    <property type="project" value="UniProtKB-KW"/>
</dbReference>
<dbReference type="CDD" id="cd09722">
    <property type="entry name" value="Cas1_I-B"/>
    <property type="match status" value="1"/>
</dbReference>
<comment type="function">
    <text evidence="9">CRISPR (clustered regularly interspaced short palindromic repeat), is an adaptive immune system that provides protection against mobile genetic elements (viruses, transposable elements and conjugative plasmids). CRISPR clusters contain spacers, sequences complementary to antecedent mobile elements, and target invading nucleic acids. CRISPR clusters are transcribed and processed into CRISPR RNA (crRNA). Acts as a dsDNA endonuclease. Involved in the integration of spacer DNA into the CRISPR cassette.</text>
</comment>
<dbReference type="OrthoDB" id="9803119at2"/>
<sequence>MKPIYIFSSGRLTRRQHTLFLETEEGKRPIPIQQVSEIYAFGELELNKRLLEFLTQHRVPMHFFNRYGYYVGTYYPREFLSSGHLTLKQAEHYLNPQLRLDLARRFVRGALWNLVRVLAYYARRDAELEAPIRTIEDLQEAVMETNSIPELMALEGNAREVYYHAWEHILPDSFTLTTRTRRPPTTPANALVSFLNSLLYTATLAQIYQTHLDPRIGYLHETNYRRHTLNLDVAEVFKPTYVDRLIFRLVNRKQLSQKHFLKEGGGVFLNDAGRKTVLKEWEDFLQSTYKHPKLGRHVSWRTTLRLELYKLEKHLLGDRPYEPFKHRG</sequence>
<dbReference type="GO" id="GO:0003677">
    <property type="term" value="F:DNA binding"/>
    <property type="evidence" value="ECO:0007669"/>
    <property type="project" value="UniProtKB-KW"/>
</dbReference>
<evidence type="ECO:0000313" key="11">
    <source>
        <dbReference type="Proteomes" id="UP000007030"/>
    </source>
</evidence>
<reference evidence="10 11" key="1">
    <citation type="journal article" date="2012" name="Stand. Genomic Sci.">
        <title>Complete genome sequence of the aerobic, heterotroph Marinithermus hydrothermalis type strain (T1(T)) from a deep-sea hydrothermal vent chimney.</title>
        <authorList>
            <person name="Copeland A."/>
            <person name="Gu W."/>
            <person name="Yasawong M."/>
            <person name="Lapidus A."/>
            <person name="Lucas S."/>
            <person name="Deshpande S."/>
            <person name="Pagani I."/>
            <person name="Tapia R."/>
            <person name="Cheng J.F."/>
            <person name="Goodwin L.A."/>
            <person name="Pitluck S."/>
            <person name="Liolios K."/>
            <person name="Ivanova N."/>
            <person name="Mavromatis K."/>
            <person name="Mikhailova N."/>
            <person name="Pati A."/>
            <person name="Chen A."/>
            <person name="Palaniappan K."/>
            <person name="Land M."/>
            <person name="Pan C."/>
            <person name="Brambilla E.M."/>
            <person name="Rohde M."/>
            <person name="Tindall B.J."/>
            <person name="Sikorski J."/>
            <person name="Goker M."/>
            <person name="Detter J.C."/>
            <person name="Bristow J."/>
            <person name="Eisen J.A."/>
            <person name="Markowitz V."/>
            <person name="Hugenholtz P."/>
            <person name="Kyrpides N.C."/>
            <person name="Klenk H.P."/>
            <person name="Woyke T."/>
        </authorList>
    </citation>
    <scope>NUCLEOTIDE SEQUENCE [LARGE SCALE GENOMIC DNA]</scope>
    <source>
        <strain evidence="11">DSM 14884 / JCM 11576 / T1</strain>
    </source>
</reference>
<dbReference type="EC" id="3.1.-.-" evidence="9"/>
<dbReference type="AlphaFoldDB" id="F2NN56"/>
<feature type="binding site" evidence="9">
    <location>
        <position position="235"/>
    </location>
    <ligand>
        <name>Mn(2+)</name>
        <dbReference type="ChEBI" id="CHEBI:29035"/>
    </ligand>
</feature>
<keyword evidence="8 9" id="KW-0464">Manganese</keyword>
<comment type="similarity">
    <text evidence="9">Belongs to the CRISPR-associated endonuclease Cas1 family.</text>
</comment>
<keyword evidence="6 9" id="KW-0051">Antiviral defense</keyword>
<dbReference type="InterPro" id="IPR019858">
    <property type="entry name" value="CRISPR-assoc_Cas1_HMARI/TNEAP"/>
</dbReference>
<keyword evidence="5 9" id="KW-0460">Magnesium</keyword>
<accession>F2NN56</accession>
<dbReference type="InterPro" id="IPR002729">
    <property type="entry name" value="CRISPR-assoc_Cas1"/>
</dbReference>
<dbReference type="Gene3D" id="1.20.120.920">
    <property type="entry name" value="CRISPR-associated endonuclease Cas1, C-terminal domain"/>
    <property type="match status" value="1"/>
</dbReference>
<dbReference type="InterPro" id="IPR042206">
    <property type="entry name" value="CRISPR-assoc_Cas1_C"/>
</dbReference>
<dbReference type="GO" id="GO:0004520">
    <property type="term" value="F:DNA endonuclease activity"/>
    <property type="evidence" value="ECO:0007669"/>
    <property type="project" value="InterPro"/>
</dbReference>
<keyword evidence="1 9" id="KW-0540">Nuclease</keyword>
<protein>
    <recommendedName>
        <fullName evidence="9">CRISPR-associated endonuclease Cas1</fullName>
        <ecNumber evidence="9">3.1.-.-</ecNumber>
    </recommendedName>
</protein>
<dbReference type="KEGG" id="mhd:Marky_2070"/>
<organism evidence="10 11">
    <name type="scientific">Marinithermus hydrothermalis (strain DSM 14884 / JCM 11576 / T1)</name>
    <dbReference type="NCBI Taxonomy" id="869210"/>
    <lineage>
        <taxon>Bacteria</taxon>
        <taxon>Thermotogati</taxon>
        <taxon>Deinococcota</taxon>
        <taxon>Deinococci</taxon>
        <taxon>Thermales</taxon>
        <taxon>Thermaceae</taxon>
        <taxon>Marinithermus</taxon>
    </lineage>
</organism>
<evidence type="ECO:0000256" key="4">
    <source>
        <dbReference type="ARBA" id="ARBA00022801"/>
    </source>
</evidence>
<evidence type="ECO:0000256" key="2">
    <source>
        <dbReference type="ARBA" id="ARBA00022723"/>
    </source>
</evidence>
<evidence type="ECO:0000256" key="7">
    <source>
        <dbReference type="ARBA" id="ARBA00023125"/>
    </source>
</evidence>
<comment type="subunit">
    <text evidence="9">Homodimer, forms a heterotetramer with a Cas2 homodimer.</text>
</comment>
<dbReference type="NCBIfam" id="TIGR03641">
    <property type="entry name" value="cas1_HMARI"/>
    <property type="match status" value="1"/>
</dbReference>
<evidence type="ECO:0000256" key="3">
    <source>
        <dbReference type="ARBA" id="ARBA00022759"/>
    </source>
</evidence>
<dbReference type="EMBL" id="CP002630">
    <property type="protein sequence ID" value="AEB12795.1"/>
    <property type="molecule type" value="Genomic_DNA"/>
</dbReference>
<feature type="binding site" evidence="9">
    <location>
        <position position="220"/>
    </location>
    <ligand>
        <name>Mn(2+)</name>
        <dbReference type="ChEBI" id="CHEBI:29035"/>
    </ligand>
</feature>
<feature type="binding site" evidence="9">
    <location>
        <position position="155"/>
    </location>
    <ligand>
        <name>Mn(2+)</name>
        <dbReference type="ChEBI" id="CHEBI:29035"/>
    </ligand>
</feature>
<dbReference type="Pfam" id="PF01867">
    <property type="entry name" value="Cas_Cas1"/>
    <property type="match status" value="1"/>
</dbReference>
<name>F2NN56_MARHT</name>
<comment type="cofactor">
    <cofactor evidence="9">
        <name>Mg(2+)</name>
        <dbReference type="ChEBI" id="CHEBI:18420"/>
    </cofactor>
    <cofactor evidence="9">
        <name>Mn(2+)</name>
        <dbReference type="ChEBI" id="CHEBI:29035"/>
    </cofactor>
</comment>
<dbReference type="PANTHER" id="PTHR43219">
    <property type="entry name" value="CRISPR-ASSOCIATED ENDONUCLEASE CAS1"/>
    <property type="match status" value="1"/>
</dbReference>
<dbReference type="eggNOG" id="COG1518">
    <property type="taxonomic scope" value="Bacteria"/>
</dbReference>